<dbReference type="RefSeq" id="WP_085751719.1">
    <property type="nucleotide sequence ID" value="NZ_BSPR01000013.1"/>
</dbReference>
<sequence>MNRATTLIAAGLLAASAAQAEADFGGQVRLRVDDQTTGRNATAEAELRGRWRAVTASGTLAHAWTEHAGDTDLSRVNELYAAGEAAGWSFAAGRRIVSWDVGYGFRPNDVVQQERRRTLLPVLLQGKAVLQAERFGTDEAWSLVAVDPTSSSKEHAFAARAWRRVGSADWHAFARQGEDTGPSLGTAVSWVATDATEIHASVRYAHEVNGRFHVPQALAGFTWTGENKVGVIGEVWYDGSAPSDAEWADPRSVRGLFTQASALQNLRRRSVFVRVSWTHEGWEPSLDHLWLPSDRSHTTTAALGWQGDRVRVDVGLRRLGGPAGSVMAASPINHIGYAAATWSF</sequence>
<gene>
    <name evidence="1" type="ORF">A4W93_16850</name>
</gene>
<dbReference type="Proteomes" id="UP000193427">
    <property type="component" value="Chromosome"/>
</dbReference>
<keyword evidence="2" id="KW-1185">Reference proteome</keyword>
<dbReference type="KEGG" id="rgu:A4W93_16850"/>
<evidence type="ECO:0000313" key="2">
    <source>
        <dbReference type="Proteomes" id="UP000193427"/>
    </source>
</evidence>
<dbReference type="EMBL" id="CP015118">
    <property type="protein sequence ID" value="ARN21433.1"/>
    <property type="molecule type" value="Genomic_DNA"/>
</dbReference>
<proteinExistence type="predicted"/>
<reference evidence="1 2" key="1">
    <citation type="submission" date="2016-04" db="EMBL/GenBank/DDBJ databases">
        <title>Complete genome sequence of natural rubber-degrading, novel Gram-negative bacterium, Rhizobacter gummiphilus strain NS21.</title>
        <authorList>
            <person name="Tabata M."/>
            <person name="Kasai D."/>
            <person name="Fukuda M."/>
        </authorList>
    </citation>
    <scope>NUCLEOTIDE SEQUENCE [LARGE SCALE GENOMIC DNA]</scope>
    <source>
        <strain evidence="1 2">NS21</strain>
    </source>
</reference>
<dbReference type="STRING" id="946333.A4W93_16850"/>
<organism evidence="1 2">
    <name type="scientific">Piscinibacter gummiphilus</name>
    <dbReference type="NCBI Taxonomy" id="946333"/>
    <lineage>
        <taxon>Bacteria</taxon>
        <taxon>Pseudomonadati</taxon>
        <taxon>Pseudomonadota</taxon>
        <taxon>Betaproteobacteria</taxon>
        <taxon>Burkholderiales</taxon>
        <taxon>Sphaerotilaceae</taxon>
        <taxon>Piscinibacter</taxon>
    </lineage>
</organism>
<dbReference type="AlphaFoldDB" id="A0A1W6LB17"/>
<dbReference type="OrthoDB" id="8746278at2"/>
<protein>
    <submittedName>
        <fullName evidence="1">Uncharacterized protein</fullName>
    </submittedName>
</protein>
<name>A0A1W6LB17_9BURK</name>
<accession>A0A1W6LB17</accession>
<evidence type="ECO:0000313" key="1">
    <source>
        <dbReference type="EMBL" id="ARN21433.1"/>
    </source>
</evidence>